<feature type="transmembrane region" description="Helical" evidence="2">
    <location>
        <begin position="343"/>
        <end position="364"/>
    </location>
</feature>
<gene>
    <name evidence="3" type="ORF">EG328_004588</name>
</gene>
<accession>A0A8H3VH81</accession>
<feature type="transmembrane region" description="Helical" evidence="2">
    <location>
        <begin position="199"/>
        <end position="220"/>
    </location>
</feature>
<dbReference type="PANTHER" id="PTHR18640">
    <property type="entry name" value="SOLUTE CARRIER FAMILY 10 MEMBER 7"/>
    <property type="match status" value="1"/>
</dbReference>
<feature type="transmembrane region" description="Helical" evidence="2">
    <location>
        <begin position="125"/>
        <end position="147"/>
    </location>
</feature>
<dbReference type="AlphaFoldDB" id="A0A8H3VH81"/>
<feature type="transmembrane region" description="Helical" evidence="2">
    <location>
        <begin position="159"/>
        <end position="178"/>
    </location>
</feature>
<evidence type="ECO:0008006" key="5">
    <source>
        <dbReference type="Google" id="ProtNLM"/>
    </source>
</evidence>
<name>A0A8H3VH81_VENIN</name>
<keyword evidence="2" id="KW-0812">Transmembrane</keyword>
<protein>
    <recommendedName>
        <fullName evidence="5">Sodium bile acid symporter family protein</fullName>
    </recommendedName>
</protein>
<feature type="transmembrane region" description="Helical" evidence="2">
    <location>
        <begin position="95"/>
        <end position="113"/>
    </location>
</feature>
<dbReference type="GO" id="GO:0005886">
    <property type="term" value="C:plasma membrane"/>
    <property type="evidence" value="ECO:0007669"/>
    <property type="project" value="TreeGrafter"/>
</dbReference>
<evidence type="ECO:0000256" key="2">
    <source>
        <dbReference type="SAM" id="Phobius"/>
    </source>
</evidence>
<reference evidence="3 4" key="1">
    <citation type="submission" date="2018-12" db="EMBL/GenBank/DDBJ databases">
        <title>Venturia inaequalis Genome Resource.</title>
        <authorList>
            <person name="Lichtner F.J."/>
        </authorList>
    </citation>
    <scope>NUCLEOTIDE SEQUENCE [LARGE SCALE GENOMIC DNA]</scope>
    <source>
        <strain evidence="3 4">120213</strain>
    </source>
</reference>
<dbReference type="PANTHER" id="PTHR18640:SF5">
    <property type="entry name" value="SODIUM_BILE ACID COTRANSPORTER 7"/>
    <property type="match status" value="1"/>
</dbReference>
<comment type="caution">
    <text evidence="3">The sequence shown here is derived from an EMBL/GenBank/DDBJ whole genome shotgun (WGS) entry which is preliminary data.</text>
</comment>
<feature type="region of interest" description="Disordered" evidence="1">
    <location>
        <begin position="1"/>
        <end position="36"/>
    </location>
</feature>
<keyword evidence="2" id="KW-0472">Membrane</keyword>
<evidence type="ECO:0000256" key="1">
    <source>
        <dbReference type="SAM" id="MobiDB-lite"/>
    </source>
</evidence>
<dbReference type="Gene3D" id="1.20.1530.20">
    <property type="match status" value="1"/>
</dbReference>
<feature type="transmembrane region" description="Helical" evidence="2">
    <location>
        <begin position="66"/>
        <end position="83"/>
    </location>
</feature>
<dbReference type="EMBL" id="WNWS01000025">
    <property type="protein sequence ID" value="KAE9986869.1"/>
    <property type="molecule type" value="Genomic_DNA"/>
</dbReference>
<sequence>MSSPSNGKSEDQNDRQISILESRPASPAPSSKYSNVQLDRPIQGGARRKFWPSTIKSVLWYFKDQWFLIALGVLIAIASQVQVPASQQELKTTVVTYLCVSIIFLMTGCTLPTRTLIENYSRWKIHLFVQVQCFLMTSAVLFGIVSAAAINEDFMDPGLLIGLIFAGCIPTTISSNVVMTGQAHGNTALTVVQSTLGNFLGPFLTPVLISMYTSTGAWYTKVLPSDNGGYGEIYRRVFKQLGLSIFVPLVAGQTIQNAFPKQTKYVFTRFKLSKLGSFCLLVIIWQTYDQAFSSGAFQSIKAPNIIFIVFISIALFFIFLAVCFFTSTLWLPRQDTISVCYCVPAKTPAMGVPLANVMFIGLSAQLESKIQIPMVIYQGLQIVAGSLLTMAFRHWIRPEEEAKARVKLEEEGHDAATRLEPAHQLQEPTNALAA</sequence>
<dbReference type="InterPro" id="IPR038770">
    <property type="entry name" value="Na+/solute_symporter_sf"/>
</dbReference>
<organism evidence="3 4">
    <name type="scientific">Venturia inaequalis</name>
    <name type="common">Apple scab fungus</name>
    <dbReference type="NCBI Taxonomy" id="5025"/>
    <lineage>
        <taxon>Eukaryota</taxon>
        <taxon>Fungi</taxon>
        <taxon>Dikarya</taxon>
        <taxon>Ascomycota</taxon>
        <taxon>Pezizomycotina</taxon>
        <taxon>Dothideomycetes</taxon>
        <taxon>Pleosporomycetidae</taxon>
        <taxon>Venturiales</taxon>
        <taxon>Venturiaceae</taxon>
        <taxon>Venturia</taxon>
    </lineage>
</organism>
<dbReference type="PIRSF" id="PIRSF026166">
    <property type="entry name" value="UCP026166"/>
    <property type="match status" value="1"/>
</dbReference>
<feature type="transmembrane region" description="Helical" evidence="2">
    <location>
        <begin position="376"/>
        <end position="396"/>
    </location>
</feature>
<feature type="transmembrane region" description="Helical" evidence="2">
    <location>
        <begin position="240"/>
        <end position="259"/>
    </location>
</feature>
<keyword evidence="2" id="KW-1133">Transmembrane helix</keyword>
<dbReference type="Proteomes" id="UP000447873">
    <property type="component" value="Unassembled WGS sequence"/>
</dbReference>
<feature type="transmembrane region" description="Helical" evidence="2">
    <location>
        <begin position="305"/>
        <end position="331"/>
    </location>
</feature>
<proteinExistence type="predicted"/>
<feature type="transmembrane region" description="Helical" evidence="2">
    <location>
        <begin position="266"/>
        <end position="285"/>
    </location>
</feature>
<evidence type="ECO:0000313" key="4">
    <source>
        <dbReference type="Proteomes" id="UP000447873"/>
    </source>
</evidence>
<evidence type="ECO:0000313" key="3">
    <source>
        <dbReference type="EMBL" id="KAE9986869.1"/>
    </source>
</evidence>
<dbReference type="InterPro" id="IPR016833">
    <property type="entry name" value="Put_Na-Bile_cotransptr"/>
</dbReference>
<dbReference type="Pfam" id="PF13593">
    <property type="entry name" value="SBF_like"/>
    <property type="match status" value="1"/>
</dbReference>